<sequence length="112" mass="12337">MTHTTPYSLTPDDLASVTDVEVAFGTERLLPAFEQIPQEFKTGNLYTELASAIFYDQPLPDVDLELKPGFTAEPLRRAVDAHLRSWGPKHEHKIAGVGYMIACACELHPVAG</sequence>
<accession>A0ABT3DV10</accession>
<comment type="caution">
    <text evidence="1">The sequence shown here is derived from an EMBL/GenBank/DDBJ whole genome shotgun (WGS) entry which is preliminary data.</text>
</comment>
<dbReference type="RefSeq" id="WP_267122756.1">
    <property type="nucleotide sequence ID" value="NZ_JANFWR010000010.1"/>
</dbReference>
<gene>
    <name evidence="1" type="ORF">NB700_001899</name>
</gene>
<keyword evidence="2" id="KW-1185">Reference proteome</keyword>
<dbReference type="Proteomes" id="UP001320843">
    <property type="component" value="Unassembled WGS sequence"/>
</dbReference>
<evidence type="ECO:0000313" key="1">
    <source>
        <dbReference type="EMBL" id="MCW0399343.1"/>
    </source>
</evidence>
<dbReference type="EMBL" id="JANFWR010000010">
    <property type="protein sequence ID" value="MCW0399343.1"/>
    <property type="molecule type" value="Genomic_DNA"/>
</dbReference>
<reference evidence="1 2" key="1">
    <citation type="submission" date="2022-06" db="EMBL/GenBank/DDBJ databases">
        <title>Dynamics of rice microbiomes reveals core vertical transmitted seed endophytes.</title>
        <authorList>
            <person name="Liao K."/>
            <person name="Zhang X."/>
        </authorList>
    </citation>
    <scope>NUCLEOTIDE SEQUENCE [LARGE SCALE GENOMIC DNA]</scope>
    <source>
        <strain evidence="1 2">YT10-10-1</strain>
    </source>
</reference>
<proteinExistence type="predicted"/>
<protein>
    <submittedName>
        <fullName evidence="1">Uncharacterized protein</fullName>
    </submittedName>
</protein>
<evidence type="ECO:0000313" key="2">
    <source>
        <dbReference type="Proteomes" id="UP001320843"/>
    </source>
</evidence>
<organism evidence="1 2">
    <name type="scientific">Xanthomonas sacchari</name>
    <dbReference type="NCBI Taxonomy" id="56458"/>
    <lineage>
        <taxon>Bacteria</taxon>
        <taxon>Pseudomonadati</taxon>
        <taxon>Pseudomonadota</taxon>
        <taxon>Gammaproteobacteria</taxon>
        <taxon>Lysobacterales</taxon>
        <taxon>Lysobacteraceae</taxon>
        <taxon>Xanthomonas</taxon>
    </lineage>
</organism>
<name>A0ABT3DV10_9XANT</name>